<reference evidence="1" key="2">
    <citation type="journal article" date="2020" name="Nat. Commun.">
        <title>Large-scale genome sequencing of mycorrhizal fungi provides insights into the early evolution of symbiotic traits.</title>
        <authorList>
            <person name="Miyauchi S."/>
            <person name="Kiss E."/>
            <person name="Kuo A."/>
            <person name="Drula E."/>
            <person name="Kohler A."/>
            <person name="Sanchez-Garcia M."/>
            <person name="Morin E."/>
            <person name="Andreopoulos B."/>
            <person name="Barry K.W."/>
            <person name="Bonito G."/>
            <person name="Buee M."/>
            <person name="Carver A."/>
            <person name="Chen C."/>
            <person name="Cichocki N."/>
            <person name="Clum A."/>
            <person name="Culley D."/>
            <person name="Crous P.W."/>
            <person name="Fauchery L."/>
            <person name="Girlanda M."/>
            <person name="Hayes R.D."/>
            <person name="Keri Z."/>
            <person name="LaButti K."/>
            <person name="Lipzen A."/>
            <person name="Lombard V."/>
            <person name="Magnuson J."/>
            <person name="Maillard F."/>
            <person name="Murat C."/>
            <person name="Nolan M."/>
            <person name="Ohm R.A."/>
            <person name="Pangilinan J."/>
            <person name="Pereira M.F."/>
            <person name="Perotto S."/>
            <person name="Peter M."/>
            <person name="Pfister S."/>
            <person name="Riley R."/>
            <person name="Sitrit Y."/>
            <person name="Stielow J.B."/>
            <person name="Szollosi G."/>
            <person name="Zifcakova L."/>
            <person name="Stursova M."/>
            <person name="Spatafora J.W."/>
            <person name="Tedersoo L."/>
            <person name="Vaario L.M."/>
            <person name="Yamada A."/>
            <person name="Yan M."/>
            <person name="Wang P."/>
            <person name="Xu J."/>
            <person name="Bruns T."/>
            <person name="Baldrian P."/>
            <person name="Vilgalys R."/>
            <person name="Dunand C."/>
            <person name="Henrissat B."/>
            <person name="Grigoriev I.V."/>
            <person name="Hibbett D."/>
            <person name="Nagy L.G."/>
            <person name="Martin F.M."/>
        </authorList>
    </citation>
    <scope>NUCLEOTIDE SEQUENCE</scope>
    <source>
        <strain evidence="1">BED1</strain>
    </source>
</reference>
<reference evidence="1" key="1">
    <citation type="submission" date="2019-10" db="EMBL/GenBank/DDBJ databases">
        <authorList>
            <consortium name="DOE Joint Genome Institute"/>
            <person name="Kuo A."/>
            <person name="Miyauchi S."/>
            <person name="Kiss E."/>
            <person name="Drula E."/>
            <person name="Kohler A."/>
            <person name="Sanchez-Garcia M."/>
            <person name="Andreopoulos B."/>
            <person name="Barry K.W."/>
            <person name="Bonito G."/>
            <person name="Buee M."/>
            <person name="Carver A."/>
            <person name="Chen C."/>
            <person name="Cichocki N."/>
            <person name="Clum A."/>
            <person name="Culley D."/>
            <person name="Crous P.W."/>
            <person name="Fauchery L."/>
            <person name="Girlanda M."/>
            <person name="Hayes R."/>
            <person name="Keri Z."/>
            <person name="LaButti K."/>
            <person name="Lipzen A."/>
            <person name="Lombard V."/>
            <person name="Magnuson J."/>
            <person name="Maillard F."/>
            <person name="Morin E."/>
            <person name="Murat C."/>
            <person name="Nolan M."/>
            <person name="Ohm R."/>
            <person name="Pangilinan J."/>
            <person name="Pereira M."/>
            <person name="Perotto S."/>
            <person name="Peter M."/>
            <person name="Riley R."/>
            <person name="Sitrit Y."/>
            <person name="Stielow B."/>
            <person name="Szollosi G."/>
            <person name="Zifcakova L."/>
            <person name="Stursova M."/>
            <person name="Spatafora J.W."/>
            <person name="Tedersoo L."/>
            <person name="Vaario L.-M."/>
            <person name="Yamada A."/>
            <person name="Yan M."/>
            <person name="Wang P."/>
            <person name="Xu J."/>
            <person name="Bruns T."/>
            <person name="Baldrian P."/>
            <person name="Vilgalys R."/>
            <person name="Henrissat B."/>
            <person name="Grigoriev I.V."/>
            <person name="Hibbett D."/>
            <person name="Nagy L.G."/>
            <person name="Martin F.M."/>
        </authorList>
    </citation>
    <scope>NUCLEOTIDE SEQUENCE</scope>
    <source>
        <strain evidence="1">BED1</strain>
    </source>
</reference>
<dbReference type="EMBL" id="WHUW01000002">
    <property type="protein sequence ID" value="KAF8450631.1"/>
    <property type="molecule type" value="Genomic_DNA"/>
</dbReference>
<evidence type="ECO:0000313" key="1">
    <source>
        <dbReference type="EMBL" id="KAF8450631.1"/>
    </source>
</evidence>
<sequence length="77" mass="8885">MPYNTTVHVDYRMSVCSSECVSAHVCIHWLLFKGKVVAVTLILTENAIQLFAICRSRVSLLFWTWTFCPCVELFRQA</sequence>
<keyword evidence="2" id="KW-1185">Reference proteome</keyword>
<name>A0AAD4C6V1_BOLED</name>
<evidence type="ECO:0000313" key="2">
    <source>
        <dbReference type="Proteomes" id="UP001194468"/>
    </source>
</evidence>
<proteinExistence type="predicted"/>
<dbReference type="Proteomes" id="UP001194468">
    <property type="component" value="Unassembled WGS sequence"/>
</dbReference>
<gene>
    <name evidence="1" type="ORF">L210DRAFT_3520920</name>
</gene>
<organism evidence="1 2">
    <name type="scientific">Boletus edulis BED1</name>
    <dbReference type="NCBI Taxonomy" id="1328754"/>
    <lineage>
        <taxon>Eukaryota</taxon>
        <taxon>Fungi</taxon>
        <taxon>Dikarya</taxon>
        <taxon>Basidiomycota</taxon>
        <taxon>Agaricomycotina</taxon>
        <taxon>Agaricomycetes</taxon>
        <taxon>Agaricomycetidae</taxon>
        <taxon>Boletales</taxon>
        <taxon>Boletineae</taxon>
        <taxon>Boletaceae</taxon>
        <taxon>Boletoideae</taxon>
        <taxon>Boletus</taxon>
    </lineage>
</organism>
<comment type="caution">
    <text evidence="1">The sequence shown here is derived from an EMBL/GenBank/DDBJ whole genome shotgun (WGS) entry which is preliminary data.</text>
</comment>
<dbReference type="AlphaFoldDB" id="A0AAD4C6V1"/>
<protein>
    <submittedName>
        <fullName evidence="1">Uncharacterized protein</fullName>
    </submittedName>
</protein>
<accession>A0AAD4C6V1</accession>